<sequence length="780" mass="88971">MTLNIVAQSNPTRITDTGDGFNVTDDNSTRSFNPNHRDSVADKEIPMGVHTWTVDRRYGDVTPAVTDTLPHLYQNSIFNTGVFGEYNTIGNNYTPRISRIIMDRPKTSEFFFTQPYDFTMKEPDAFQFVNTLSPFTNLSYDNCGDKQNGEDHIDAKFAVNANKRLGIGFDLDYHYARGYYQNQSTSHFGASLFASYIGDKYQMHALFSTYHRKAAENGGITDDNYITHPESYDDQFSENEIPTVLSKNWNRNNSNHLFLSHRYNIGFYKRVALTEAEKKARAFAKASAQDRKQRDNLRNNQDGDDANGNKRRNNRRTTDPVATGRPDGARIAGDLPKTGEKPADPDSTRIQVTSQQMADSLLAVQHQKDSLDANTKRIYVPVTSFIHTLDINSFSRINQAYASPAGYYANTYYKYDDRGIYGNDSIYDQTKYLSVKNTFAVALLEGFNKYAKAGLKAFVSYDHRKYQMPDLLQEGDEGYYMRSWSEGLVSVGGQLSKTQGRTLHYNLDGEFFLTGSNAGSVSLNFNTDVNFPLFGDTVRLAAKAHFDRITPTFFQRQYHSKHLWWDNGDMSKEIRSGIEGIFTIDKTHTQLRVAVEEIKNYTYFGMEYAIDEKHNFTGLQGGVYQEGGNINLLTAQLRQNFKLGPLHWENIVTYQHSSNKDVLPVPTVNIFTNLFFKFLVVKQLTVELGADATFFTKYYAPDYLPQIGQFAVQKNVESRVELGGYPFVDVYANMHLKRTRFFVMMSHVNKGMGNKMMFLAPHYPQNGKVLRIGVSWNFYN</sequence>
<feature type="region of interest" description="Disordered" evidence="1">
    <location>
        <begin position="1"/>
        <end position="20"/>
    </location>
</feature>
<organism evidence="2 3">
    <name type="scientific">Xylanibacter brevis</name>
    <dbReference type="NCBI Taxonomy" id="83231"/>
    <lineage>
        <taxon>Bacteria</taxon>
        <taxon>Pseudomonadati</taxon>
        <taxon>Bacteroidota</taxon>
        <taxon>Bacteroidia</taxon>
        <taxon>Bacteroidales</taxon>
        <taxon>Prevotellaceae</taxon>
        <taxon>Xylanibacter</taxon>
    </lineage>
</organism>
<evidence type="ECO:0000256" key="1">
    <source>
        <dbReference type="SAM" id="MobiDB-lite"/>
    </source>
</evidence>
<reference evidence="2 3" key="1">
    <citation type="submission" date="2020-12" db="EMBL/GenBank/DDBJ databases">
        <title>Whole genome sequences of gut porcine anaerobes.</title>
        <authorList>
            <person name="Kubasova T."/>
            <person name="Jahodarova E."/>
            <person name="Rychlik I."/>
        </authorList>
    </citation>
    <scope>NUCLEOTIDE SEQUENCE [LARGE SCALE GENOMIC DNA]</scope>
    <source>
        <strain evidence="2 3">An925</strain>
    </source>
</reference>
<feature type="compositionally biased region" description="Basic and acidic residues" evidence="1">
    <location>
        <begin position="337"/>
        <end position="347"/>
    </location>
</feature>
<feature type="compositionally biased region" description="Basic and acidic residues" evidence="1">
    <location>
        <begin position="288"/>
        <end position="297"/>
    </location>
</feature>
<gene>
    <name evidence="2" type="ORF">I6E12_00670</name>
</gene>
<protein>
    <submittedName>
        <fullName evidence="2">Porin</fullName>
    </submittedName>
</protein>
<name>A0ABS9CDI3_9BACT</name>
<keyword evidence="3" id="KW-1185">Reference proteome</keyword>
<dbReference type="EMBL" id="JADYTN010000001">
    <property type="protein sequence ID" value="MCF2562630.1"/>
    <property type="molecule type" value="Genomic_DNA"/>
</dbReference>
<accession>A0ABS9CDI3</accession>
<evidence type="ECO:0000313" key="3">
    <source>
        <dbReference type="Proteomes" id="UP001200470"/>
    </source>
</evidence>
<dbReference type="Pfam" id="PF14121">
    <property type="entry name" value="Porin_10"/>
    <property type="match status" value="1"/>
</dbReference>
<proteinExistence type="predicted"/>
<evidence type="ECO:0000313" key="2">
    <source>
        <dbReference type="EMBL" id="MCF2562630.1"/>
    </source>
</evidence>
<feature type="region of interest" description="Disordered" evidence="1">
    <location>
        <begin position="284"/>
        <end position="347"/>
    </location>
</feature>
<dbReference type="InterPro" id="IPR025631">
    <property type="entry name" value="Porin_10"/>
</dbReference>
<dbReference type="Proteomes" id="UP001200470">
    <property type="component" value="Unassembled WGS sequence"/>
</dbReference>
<feature type="compositionally biased region" description="Polar residues" evidence="1">
    <location>
        <begin position="1"/>
        <end position="15"/>
    </location>
</feature>
<comment type="caution">
    <text evidence="2">The sequence shown here is derived from an EMBL/GenBank/DDBJ whole genome shotgun (WGS) entry which is preliminary data.</text>
</comment>